<dbReference type="AlphaFoldDB" id="B0VG05"/>
<dbReference type="Proteomes" id="UP000002019">
    <property type="component" value="Chromosome"/>
</dbReference>
<keyword evidence="3" id="KW-1185">Reference proteome</keyword>
<gene>
    <name evidence="2" type="ordered locus">CLOAM1622</name>
</gene>
<dbReference type="OrthoDB" id="1081990at2"/>
<dbReference type="RefSeq" id="WP_015425318.1">
    <property type="nucleotide sequence ID" value="NC_020449.1"/>
</dbReference>
<accession>B0VG05</accession>
<dbReference type="EMBL" id="CU466930">
    <property type="protein sequence ID" value="CAO81460.1"/>
    <property type="molecule type" value="Genomic_DNA"/>
</dbReference>
<dbReference type="SUPFAM" id="SSF49265">
    <property type="entry name" value="Fibronectin type III"/>
    <property type="match status" value="1"/>
</dbReference>
<dbReference type="InterPro" id="IPR003961">
    <property type="entry name" value="FN3_dom"/>
</dbReference>
<dbReference type="SUPFAM" id="SSF52833">
    <property type="entry name" value="Thioredoxin-like"/>
    <property type="match status" value="1"/>
</dbReference>
<sequence>MKKILLTLVFTSVLLFILAVPRNLVVVEIATGTWCTYCPGAAMGADDLIANGQPAAIIENHTGDSFANVYSNARNSYYNPSGVPTAYFDGLNAVVGGDHTQSMYSYYLPRVTSRIAVPSKYTISATGNLTGNNLTVAATVAKPEADTNTNVLLHCVITQSHIQYSWQGQTHLNFVNRLMLPNQSGTAVTLATGEQQTYNLTGIFNPEWDINSCEAVLFLQNNATKEILQGVKYSLPELLGINPISVTELNFPETYIGGSSSLSFTINNYFNFTVTGTISSSNPVFIPEQTNFSIAAYQATTINVNFVPASAVQYTGILTLNSNLSGFNIVQIPLSGTGFFNAPPSVSNLIIVGPPVIYQGLTVLYDFSDPDGNVEGNSRFQWMRMFNNQPQMIQNAVQQTYIIQPEDMDYPIACQITPVDQHGMEGTPVLSPPTIPIEDLPAPQNLTGTLTPPNTVTLHWQKPIHYQGKVFSGYRIYRDGTALYSLMNPDSLSYVDLNVPDGSHTYWVCSIFTYPLIFSNPSNSITINVNVPNSDELAPALKSVSAYPNPFKATTNFQIFGKANRPVTIEIYNLKGQLINRLTTKTDQNGSAQIGWNALDENAKPVRNGIYFYRTLCENLCETGKLILLK</sequence>
<dbReference type="InterPro" id="IPR056284">
    <property type="entry name" value="AIR9-like_A9"/>
</dbReference>
<dbReference type="Gene3D" id="2.60.40.10">
    <property type="entry name" value="Immunoglobulins"/>
    <property type="match status" value="3"/>
</dbReference>
<dbReference type="STRING" id="459349.CLOAM1622"/>
<dbReference type="Gene3D" id="2.60.40.4070">
    <property type="match status" value="1"/>
</dbReference>
<name>B0VG05_CLOAI</name>
<dbReference type="InterPro" id="IPR013783">
    <property type="entry name" value="Ig-like_fold"/>
</dbReference>
<dbReference type="NCBIfam" id="TIGR04183">
    <property type="entry name" value="Por_Secre_tail"/>
    <property type="match status" value="1"/>
</dbReference>
<protein>
    <recommendedName>
        <fullName evidence="1">Fibronectin type-III domain-containing protein</fullName>
    </recommendedName>
</protein>
<dbReference type="CDD" id="cd00063">
    <property type="entry name" value="FN3"/>
    <property type="match status" value="1"/>
</dbReference>
<dbReference type="Pfam" id="PF18962">
    <property type="entry name" value="Por_Secre_tail"/>
    <property type="match status" value="1"/>
</dbReference>
<evidence type="ECO:0000259" key="1">
    <source>
        <dbReference type="PROSITE" id="PS50853"/>
    </source>
</evidence>
<dbReference type="KEGG" id="caci:CLOAM1622"/>
<reference evidence="2 3" key="1">
    <citation type="journal article" date="2008" name="J. Bacteriol.">
        <title>'Candidatus Cloacamonas acidaminovorans': genome sequence reconstruction provides a first glimpse of a new bacterial division.</title>
        <authorList>
            <person name="Pelletier E."/>
            <person name="Kreimeyer A."/>
            <person name="Bocs S."/>
            <person name="Rouy Z."/>
            <person name="Gyapay G."/>
            <person name="Chouari R."/>
            <person name="Riviere D."/>
            <person name="Ganesan A."/>
            <person name="Daegelen P."/>
            <person name="Sghir A."/>
            <person name="Cohen G.N."/>
            <person name="Medigue C."/>
            <person name="Weissenbach J."/>
            <person name="Le Paslier D."/>
        </authorList>
    </citation>
    <scope>NUCLEOTIDE SEQUENCE [LARGE SCALE GENOMIC DNA]</scope>
    <source>
        <strain evidence="3">Evry</strain>
    </source>
</reference>
<evidence type="ECO:0000313" key="2">
    <source>
        <dbReference type="EMBL" id="CAO81460.1"/>
    </source>
</evidence>
<dbReference type="PROSITE" id="PS50853">
    <property type="entry name" value="FN3"/>
    <property type="match status" value="1"/>
</dbReference>
<organism evidence="2 3">
    <name type="scientific">Cloacimonas acidaminovorans (strain Evry)</name>
    <dbReference type="NCBI Taxonomy" id="459349"/>
    <lineage>
        <taxon>Bacteria</taxon>
        <taxon>Pseudomonadati</taxon>
        <taxon>Candidatus Cloacimonadota</taxon>
        <taxon>Candidatus Cloacimonadia</taxon>
        <taxon>Candidatus Cloacimonadales</taxon>
        <taxon>Candidatus Cloacimonadaceae</taxon>
        <taxon>Candidatus Cloacimonas</taxon>
    </lineage>
</organism>
<feature type="domain" description="Fibronectin type-III" evidence="1">
    <location>
        <begin position="442"/>
        <end position="532"/>
    </location>
</feature>
<dbReference type="InterPro" id="IPR036116">
    <property type="entry name" value="FN3_sf"/>
</dbReference>
<dbReference type="InterPro" id="IPR036249">
    <property type="entry name" value="Thioredoxin-like_sf"/>
</dbReference>
<dbReference type="Pfam" id="PF23197">
    <property type="entry name" value="IG_AIR9"/>
    <property type="match status" value="1"/>
</dbReference>
<proteinExistence type="predicted"/>
<evidence type="ECO:0000313" key="3">
    <source>
        <dbReference type="Proteomes" id="UP000002019"/>
    </source>
</evidence>
<dbReference type="InterPro" id="IPR026444">
    <property type="entry name" value="Secre_tail"/>
</dbReference>
<dbReference type="HOGENOM" id="CLU_433943_0_0_0"/>
<dbReference type="eggNOG" id="COG1572">
    <property type="taxonomic scope" value="Bacteria"/>
</dbReference>